<reference evidence="2" key="1">
    <citation type="journal article" date="2023" name="Mol. Phylogenet. Evol.">
        <title>Genome-scale phylogeny and comparative genomics of the fungal order Sordariales.</title>
        <authorList>
            <person name="Hensen N."/>
            <person name="Bonometti L."/>
            <person name="Westerberg I."/>
            <person name="Brannstrom I.O."/>
            <person name="Guillou S."/>
            <person name="Cros-Aarteil S."/>
            <person name="Calhoun S."/>
            <person name="Haridas S."/>
            <person name="Kuo A."/>
            <person name="Mondo S."/>
            <person name="Pangilinan J."/>
            <person name="Riley R."/>
            <person name="LaButti K."/>
            <person name="Andreopoulos B."/>
            <person name="Lipzen A."/>
            <person name="Chen C."/>
            <person name="Yan M."/>
            <person name="Daum C."/>
            <person name="Ng V."/>
            <person name="Clum A."/>
            <person name="Steindorff A."/>
            <person name="Ohm R.A."/>
            <person name="Martin F."/>
            <person name="Silar P."/>
            <person name="Natvig D.O."/>
            <person name="Lalanne C."/>
            <person name="Gautier V."/>
            <person name="Ament-Velasquez S.L."/>
            <person name="Kruys A."/>
            <person name="Hutchinson M.I."/>
            <person name="Powell A.J."/>
            <person name="Barry K."/>
            <person name="Miller A.N."/>
            <person name="Grigoriev I.V."/>
            <person name="Debuchy R."/>
            <person name="Gladieux P."/>
            <person name="Hiltunen Thoren M."/>
            <person name="Johannesson H."/>
        </authorList>
    </citation>
    <scope>NUCLEOTIDE SEQUENCE</scope>
    <source>
        <strain evidence="2">CBS 955.72</strain>
    </source>
</reference>
<feature type="region of interest" description="Disordered" evidence="1">
    <location>
        <begin position="1"/>
        <end position="29"/>
    </location>
</feature>
<dbReference type="Proteomes" id="UP001275084">
    <property type="component" value="Unassembled WGS sequence"/>
</dbReference>
<name>A0AAJ0HL61_9PEZI</name>
<proteinExistence type="predicted"/>
<evidence type="ECO:0000256" key="1">
    <source>
        <dbReference type="SAM" id="MobiDB-lite"/>
    </source>
</evidence>
<evidence type="ECO:0000313" key="2">
    <source>
        <dbReference type="EMBL" id="KAK3356902.1"/>
    </source>
</evidence>
<organism evidence="2 3">
    <name type="scientific">Lasiosphaeria hispida</name>
    <dbReference type="NCBI Taxonomy" id="260671"/>
    <lineage>
        <taxon>Eukaryota</taxon>
        <taxon>Fungi</taxon>
        <taxon>Dikarya</taxon>
        <taxon>Ascomycota</taxon>
        <taxon>Pezizomycotina</taxon>
        <taxon>Sordariomycetes</taxon>
        <taxon>Sordariomycetidae</taxon>
        <taxon>Sordariales</taxon>
        <taxon>Lasiosphaeriaceae</taxon>
        <taxon>Lasiosphaeria</taxon>
    </lineage>
</organism>
<protein>
    <submittedName>
        <fullName evidence="2">Uncharacterized protein</fullName>
    </submittedName>
</protein>
<evidence type="ECO:0000313" key="3">
    <source>
        <dbReference type="Proteomes" id="UP001275084"/>
    </source>
</evidence>
<comment type="caution">
    <text evidence="2">The sequence shown here is derived from an EMBL/GenBank/DDBJ whole genome shotgun (WGS) entry which is preliminary data.</text>
</comment>
<dbReference type="EMBL" id="JAUIQD010000003">
    <property type="protein sequence ID" value="KAK3356902.1"/>
    <property type="molecule type" value="Genomic_DNA"/>
</dbReference>
<dbReference type="AlphaFoldDB" id="A0AAJ0HL61"/>
<sequence>MSSSGSVFSPGCRTLGERRPGSLSPTTATTLTFTPGACLRSARASTALRTPRLSPRTLQSTPGFDLEAIYDLLEAEITLILLWREHNTAFNYKVRLKHVSFMRTLTRAHPFAALCCQESSAPSPSWPLRHCCPCPAVSRCPQRGSFAAESSALRISATLCECECWRPGIHCIELRNLGVTEIATPHKPRYRDAMRLEDCGSAL</sequence>
<accession>A0AAJ0HL61</accession>
<gene>
    <name evidence="2" type="ORF">B0T25DRAFT_537679</name>
</gene>
<keyword evidence="3" id="KW-1185">Reference proteome</keyword>
<reference evidence="2" key="2">
    <citation type="submission" date="2023-06" db="EMBL/GenBank/DDBJ databases">
        <authorList>
            <consortium name="Lawrence Berkeley National Laboratory"/>
            <person name="Haridas S."/>
            <person name="Hensen N."/>
            <person name="Bonometti L."/>
            <person name="Westerberg I."/>
            <person name="Brannstrom I.O."/>
            <person name="Guillou S."/>
            <person name="Cros-Aarteil S."/>
            <person name="Calhoun S."/>
            <person name="Kuo A."/>
            <person name="Mondo S."/>
            <person name="Pangilinan J."/>
            <person name="Riley R."/>
            <person name="Labutti K."/>
            <person name="Andreopoulos B."/>
            <person name="Lipzen A."/>
            <person name="Chen C."/>
            <person name="Yanf M."/>
            <person name="Daum C."/>
            <person name="Ng V."/>
            <person name="Clum A."/>
            <person name="Steindorff A."/>
            <person name="Ohm R."/>
            <person name="Martin F."/>
            <person name="Silar P."/>
            <person name="Natvig D."/>
            <person name="Lalanne C."/>
            <person name="Gautier V."/>
            <person name="Ament-Velasquez S.L."/>
            <person name="Kruys A."/>
            <person name="Hutchinson M.I."/>
            <person name="Powell A.J."/>
            <person name="Barry K."/>
            <person name="Miller A.N."/>
            <person name="Grigoriev I.V."/>
            <person name="Debuchy R."/>
            <person name="Gladieux P."/>
            <person name="Thoren M.H."/>
            <person name="Johannesson H."/>
        </authorList>
    </citation>
    <scope>NUCLEOTIDE SEQUENCE</scope>
    <source>
        <strain evidence="2">CBS 955.72</strain>
    </source>
</reference>